<comment type="caution">
    <text evidence="3">The sequence shown here is derived from an EMBL/GenBank/DDBJ whole genome shotgun (WGS) entry which is preliminary data.</text>
</comment>
<dbReference type="Proteomes" id="UP000640485">
    <property type="component" value="Unassembled WGS sequence"/>
</dbReference>
<keyword evidence="1" id="KW-0732">Signal</keyword>
<dbReference type="InterPro" id="IPR007280">
    <property type="entry name" value="Peptidase_C_arc/bac"/>
</dbReference>
<feature type="signal peptide" evidence="1">
    <location>
        <begin position="1"/>
        <end position="24"/>
    </location>
</feature>
<evidence type="ECO:0000313" key="4">
    <source>
        <dbReference type="Proteomes" id="UP000640485"/>
    </source>
</evidence>
<dbReference type="AlphaFoldDB" id="A0A934SH30"/>
<feature type="chain" id="PRO_5037623520" evidence="1">
    <location>
        <begin position="25"/>
        <end position="449"/>
    </location>
</feature>
<organism evidence="3 4">
    <name type="scientific">Paracoccus caeni</name>
    <dbReference type="NCBI Taxonomy" id="657651"/>
    <lineage>
        <taxon>Bacteria</taxon>
        <taxon>Pseudomonadati</taxon>
        <taxon>Pseudomonadota</taxon>
        <taxon>Alphaproteobacteria</taxon>
        <taxon>Rhodobacterales</taxon>
        <taxon>Paracoccaceae</taxon>
        <taxon>Paracoccus</taxon>
    </lineage>
</organism>
<evidence type="ECO:0000313" key="3">
    <source>
        <dbReference type="EMBL" id="MBK4217330.1"/>
    </source>
</evidence>
<dbReference type="NCBIfam" id="NF038127">
    <property type="entry name" value="FDP_fam"/>
    <property type="match status" value="2"/>
</dbReference>
<reference evidence="3" key="1">
    <citation type="submission" date="2021-01" db="EMBL/GenBank/DDBJ databases">
        <title>Paracoccus amoyensis sp. nov., isolated from the surface seawater along the coast of Xiamen Island, China.</title>
        <authorList>
            <person name="Lyu L."/>
        </authorList>
    </citation>
    <scope>NUCLEOTIDE SEQUENCE</scope>
    <source>
        <strain evidence="3">MJ17</strain>
    </source>
</reference>
<evidence type="ECO:0000259" key="2">
    <source>
        <dbReference type="Pfam" id="PF04151"/>
    </source>
</evidence>
<gene>
    <name evidence="3" type="ORF">JJJ17_15475</name>
</gene>
<dbReference type="EMBL" id="JAEPRQ010000006">
    <property type="protein sequence ID" value="MBK4217330.1"/>
    <property type="molecule type" value="Genomic_DNA"/>
</dbReference>
<name>A0A934SH30_9RHOB</name>
<dbReference type="RefSeq" id="WP_200687990.1">
    <property type="nucleotide sequence ID" value="NZ_JAEPRQ010000006.1"/>
</dbReference>
<evidence type="ECO:0000256" key="1">
    <source>
        <dbReference type="SAM" id="SignalP"/>
    </source>
</evidence>
<accession>A0A934SH30</accession>
<feature type="domain" description="Peptidase C-terminal archaeal/bacterial" evidence="2">
    <location>
        <begin position="231"/>
        <end position="295"/>
    </location>
</feature>
<proteinExistence type="predicted"/>
<keyword evidence="4" id="KW-1185">Reference proteome</keyword>
<dbReference type="Gene3D" id="2.60.120.380">
    <property type="match status" value="2"/>
</dbReference>
<sequence>MNYRNSLLGSVAICGMVLTGPAFAQDAAAPAEEPGVQTLDPLGGEATEAQSGVTPSCGNVGQVVWLGGDESTSEIGSANAPLQQNVQIAGGQVTAFAFSNAGASQQVRIEVQADGNDPMVTLTTAEGEYIGENDDAPESLNSRLESNVGPGVYCAQVESIRGENMTATVQVGRQDQPALLSDSYYDDSSTSSGNMIACTAETDAAPLVEGALDQSLPNGAATASADGMATGYYRFTLGEPTALTLRASSNGDLDPYLALYDANGVSIAENDDADGLNSRLDFVEELAAGDYCIGVMPLSYGQGQIQLSAEALDRDSFLRQAYDRGEMVPPADSNHPVQEFDLAGTRHTVLLNSGKAQWLRFQVTEPSVVVVYAYGSLSGADPKLAMFSQAGSVIGQNDDWNDGTDSKLGPLELAPGTYLVAVSDVNSQGGTGSAVRPLGVMFDLYNKVQ</sequence>
<protein>
    <submittedName>
        <fullName evidence="3">DVUA0089 family protein</fullName>
    </submittedName>
</protein>
<dbReference type="Pfam" id="PF04151">
    <property type="entry name" value="PPC"/>
    <property type="match status" value="1"/>
</dbReference>